<dbReference type="AlphaFoldDB" id="A0A0D2U1G1"/>
<dbReference type="InParanoid" id="A0A0D2U1G1"/>
<sequence>MFRATCAGRLRRCTRPTSQPGPAWLDLRQRAQSRRGPVCVRGCRSSAVNRLLLLLLLGLRRPRRLQTWPSRRPDCSRRVRRHQRTTRHPQRWTAASSRRRHPPRAALQQPASLRLPRPSRQHSTQTWVSQQQIELLVVQNAQQPIMTGPSSSEILHLQPVSFCLSIACNF</sequence>
<accession>A0A0D2U1G1</accession>
<evidence type="ECO:0000313" key="3">
    <source>
        <dbReference type="Proteomes" id="UP000008743"/>
    </source>
</evidence>
<protein>
    <submittedName>
        <fullName evidence="2">Uncharacterized protein</fullName>
    </submittedName>
</protein>
<dbReference type="EMBL" id="KE346360">
    <property type="protein sequence ID" value="KJE89041.1"/>
    <property type="molecule type" value="Genomic_DNA"/>
</dbReference>
<feature type="region of interest" description="Disordered" evidence="1">
    <location>
        <begin position="70"/>
        <end position="124"/>
    </location>
</feature>
<name>A0A0D2U1G1_CAPO3</name>
<reference evidence="3" key="1">
    <citation type="submission" date="2011-02" db="EMBL/GenBank/DDBJ databases">
        <title>The Genome Sequence of Capsaspora owczarzaki ATCC 30864.</title>
        <authorList>
            <person name="Russ C."/>
            <person name="Cuomo C."/>
            <person name="Burger G."/>
            <person name="Gray M.W."/>
            <person name="Holland P.W.H."/>
            <person name="King N."/>
            <person name="Lang F.B.F."/>
            <person name="Roger A.J."/>
            <person name="Ruiz-Trillo I."/>
            <person name="Young S.K."/>
            <person name="Zeng Q."/>
            <person name="Gargeya S."/>
            <person name="Alvarado L."/>
            <person name="Berlin A."/>
            <person name="Chapman S.B."/>
            <person name="Chen Z."/>
            <person name="Freedman E."/>
            <person name="Gellesch M."/>
            <person name="Goldberg J."/>
            <person name="Griggs A."/>
            <person name="Gujja S."/>
            <person name="Heilman E."/>
            <person name="Heiman D."/>
            <person name="Howarth C."/>
            <person name="Mehta T."/>
            <person name="Neiman D."/>
            <person name="Pearson M."/>
            <person name="Roberts A."/>
            <person name="Saif S."/>
            <person name="Shea T."/>
            <person name="Shenoy N."/>
            <person name="Sisk P."/>
            <person name="Stolte C."/>
            <person name="Sykes S."/>
            <person name="White J."/>
            <person name="Yandava C."/>
            <person name="Haas B."/>
            <person name="Nusbaum C."/>
            <person name="Birren B."/>
        </authorList>
    </citation>
    <scope>NUCLEOTIDE SEQUENCE</scope>
    <source>
        <strain evidence="3">ATCC 30864</strain>
    </source>
</reference>
<organism evidence="2 3">
    <name type="scientific">Capsaspora owczarzaki (strain ATCC 30864)</name>
    <dbReference type="NCBI Taxonomy" id="595528"/>
    <lineage>
        <taxon>Eukaryota</taxon>
        <taxon>Filasterea</taxon>
        <taxon>Capsaspora</taxon>
    </lineage>
</organism>
<dbReference type="Proteomes" id="UP000008743">
    <property type="component" value="Unassembled WGS sequence"/>
</dbReference>
<evidence type="ECO:0000256" key="1">
    <source>
        <dbReference type="SAM" id="MobiDB-lite"/>
    </source>
</evidence>
<proteinExistence type="predicted"/>
<gene>
    <name evidence="2" type="ORF">CAOG_009320</name>
</gene>
<feature type="compositionally biased region" description="Basic residues" evidence="1">
    <location>
        <begin position="78"/>
        <end position="90"/>
    </location>
</feature>
<evidence type="ECO:0000313" key="2">
    <source>
        <dbReference type="EMBL" id="KJE89041.1"/>
    </source>
</evidence>
<keyword evidence="3" id="KW-1185">Reference proteome</keyword>